<evidence type="ECO:0000259" key="4">
    <source>
        <dbReference type="Pfam" id="PF05592"/>
    </source>
</evidence>
<dbReference type="InterPro" id="IPR035396">
    <property type="entry name" value="Bac_rhamnosid6H"/>
</dbReference>
<evidence type="ECO:0000256" key="3">
    <source>
        <dbReference type="ARBA" id="ARBA00022801"/>
    </source>
</evidence>
<comment type="catalytic activity">
    <reaction evidence="1">
        <text>Hydrolysis of terminal non-reducing alpha-L-rhamnose residues in alpha-L-rhamnosides.</text>
        <dbReference type="EC" id="3.2.1.40"/>
    </reaction>
</comment>
<dbReference type="SUPFAM" id="SSF48208">
    <property type="entry name" value="Six-hairpin glycosidases"/>
    <property type="match status" value="1"/>
</dbReference>
<dbReference type="InterPro" id="IPR012341">
    <property type="entry name" value="6hp_glycosidase-like_sf"/>
</dbReference>
<evidence type="ECO:0000313" key="8">
    <source>
        <dbReference type="EMBL" id="WTW32079.1"/>
    </source>
</evidence>
<keyword evidence="3 8" id="KW-0378">Hydrolase</keyword>
<feature type="domain" description="Alpha-L-rhamnosidase concanavalin-like" evidence="4">
    <location>
        <begin position="320"/>
        <end position="418"/>
    </location>
</feature>
<evidence type="ECO:0000256" key="1">
    <source>
        <dbReference type="ARBA" id="ARBA00001445"/>
    </source>
</evidence>
<dbReference type="Pfam" id="PF05592">
    <property type="entry name" value="Bac_rhamnosid"/>
    <property type="match status" value="1"/>
</dbReference>
<dbReference type="RefSeq" id="WP_405509072.1">
    <property type="nucleotide sequence ID" value="NZ_CP108341.1"/>
</dbReference>
<reference evidence="8 9" key="1">
    <citation type="submission" date="2022-10" db="EMBL/GenBank/DDBJ databases">
        <title>The complete genomes of actinobacterial strains from the NBC collection.</title>
        <authorList>
            <person name="Joergensen T.S."/>
            <person name="Alvarez Arevalo M."/>
            <person name="Sterndorff E.B."/>
            <person name="Faurdal D."/>
            <person name="Vuksanovic O."/>
            <person name="Mourched A.-S."/>
            <person name="Charusanti P."/>
            <person name="Shaw S."/>
            <person name="Blin K."/>
            <person name="Weber T."/>
        </authorList>
    </citation>
    <scope>NUCLEOTIDE SEQUENCE [LARGE SCALE GENOMIC DNA]</scope>
    <source>
        <strain evidence="8 9">NBC_00017</strain>
    </source>
</reference>
<dbReference type="Pfam" id="PF17389">
    <property type="entry name" value="Bac_rhamnosid6H"/>
    <property type="match status" value="1"/>
</dbReference>
<evidence type="ECO:0000259" key="5">
    <source>
        <dbReference type="Pfam" id="PF08531"/>
    </source>
</evidence>
<dbReference type="Pfam" id="PF25788">
    <property type="entry name" value="Ig_Rha78A_N"/>
    <property type="match status" value="1"/>
</dbReference>
<dbReference type="InterPro" id="IPR016007">
    <property type="entry name" value="Alpha_rhamnosid"/>
</dbReference>
<dbReference type="GO" id="GO:0016787">
    <property type="term" value="F:hydrolase activity"/>
    <property type="evidence" value="ECO:0007669"/>
    <property type="project" value="UniProtKB-KW"/>
</dbReference>
<accession>A0ABZ1MY98</accession>
<dbReference type="Gene3D" id="2.60.120.260">
    <property type="entry name" value="Galactose-binding domain-like"/>
    <property type="match status" value="2"/>
</dbReference>
<evidence type="ECO:0000256" key="2">
    <source>
        <dbReference type="ARBA" id="ARBA00012652"/>
    </source>
</evidence>
<dbReference type="PANTHER" id="PTHR33307">
    <property type="entry name" value="ALPHA-RHAMNOSIDASE (EUROFUNG)"/>
    <property type="match status" value="1"/>
</dbReference>
<dbReference type="Pfam" id="PF08531">
    <property type="entry name" value="Bac_rhamnosid_N"/>
    <property type="match status" value="1"/>
</dbReference>
<dbReference type="InterPro" id="IPR008928">
    <property type="entry name" value="6-hairpin_glycosidase_sf"/>
</dbReference>
<organism evidence="8 9">
    <name type="scientific">Streptomyces purpurascens</name>
    <dbReference type="NCBI Taxonomy" id="1924"/>
    <lineage>
        <taxon>Bacteria</taxon>
        <taxon>Bacillati</taxon>
        <taxon>Actinomycetota</taxon>
        <taxon>Actinomycetes</taxon>
        <taxon>Kitasatosporales</taxon>
        <taxon>Streptomycetaceae</taxon>
        <taxon>Streptomyces</taxon>
    </lineage>
</organism>
<feature type="domain" description="Alpha-L-rhamnosidase C-terminal" evidence="7">
    <location>
        <begin position="772"/>
        <end position="846"/>
    </location>
</feature>
<dbReference type="Gene3D" id="1.50.10.10">
    <property type="match status" value="1"/>
</dbReference>
<dbReference type="InterPro" id="IPR008902">
    <property type="entry name" value="Rhamnosid_concanavalin"/>
</dbReference>
<keyword evidence="9" id="KW-1185">Reference proteome</keyword>
<sequence>MTDVRFEHVRDALGLGTGRPRLSWTTLTQARDWTQTAYEIELAVPDSGDPAVTVRVESADSVLVVWPFEPLPARARAAVRVRVTGSDGQVSPWSEPATAEAGLLAPDDWSAVFVSPDWDEDPQSDQPCPFLRHEFDLRGPVRSARLYATALGVYEAEINGTRVGDEVLAPGWTAYDKRLRYQTYDITALLRPGRNAVGAILADGWFRGRIGFDGKTRAIYGDRLAFLAQLEVTYEDGTTDRVTTDDSWRAATGPIVSSGLYDGEAYEAPLERSGWSEPGHDSSGWRGVRALERDLSVLVAPEGPPARGVEELVPVAVTTSPSGRTVIDFGQNLVGRLRLTVSGEAGRRITLRHAEVLEDGELCTRPLRTAAATDTYTLRGEGVEVFEPRFTFHGFRYAEITGAPDGFDPATALRAVVLHSDLTRTGHFACSDDLVNRLHENVVWGMRGNFLDVPTDCPQRDERLGWTGDIQVFSPTASFLYDSAGFLGSWLADLAAEQGENGVVPFVVPKVVPGADTPTAAWGDAATVVPWVLFERYGDTGILAAQYDSMRRWVDHVASVAGQDRLWDRGFQFGDWLDPTAPAGRPDAAATAGELVATAYFFRSADIVARSAGILGRADDAEHYRALADEIRAAFQAEYVTGAGRMMSDAPTGYALALCFDLLDSDAQRAHAGDRLARLVRAGGHKIATGFVGTPLICDALTRAGHADTAYRLLLQKECPSWLYPVTMGATTIWERWDSLLPDGTVNPSGMTSFNHYALGAVADWLHRTVAGLAPAGPGYRRLRIEPRPGGGLTHAEARLETPYGPAEVSWTLSGGQLVVESLVPPNTTADVVLPSSDGTVEVGSGRHTWTVPYTDSPTAQAPLSVDMTMDELMGHEDAALAFKDMLITYIPETADFIESGSGSAPVGTTVRSIAAMLPNGENFLADLEERFTALTSDAENR</sequence>
<evidence type="ECO:0000259" key="7">
    <source>
        <dbReference type="Pfam" id="PF17390"/>
    </source>
</evidence>
<dbReference type="EC" id="3.2.1.40" evidence="2"/>
<proteinExistence type="predicted"/>
<dbReference type="InterPro" id="IPR013737">
    <property type="entry name" value="Bac_rhamnosid_N"/>
</dbReference>
<dbReference type="PIRSF" id="PIRSF010631">
    <property type="entry name" value="A-rhamnsds"/>
    <property type="match status" value="1"/>
</dbReference>
<dbReference type="Gene3D" id="2.60.40.10">
    <property type="entry name" value="Immunoglobulins"/>
    <property type="match status" value="1"/>
</dbReference>
<dbReference type="InterPro" id="IPR035398">
    <property type="entry name" value="Bac_rhamnosid_C"/>
</dbReference>
<name>A0ABZ1MY98_STREF</name>
<protein>
    <recommendedName>
        <fullName evidence="2">alpha-L-rhamnosidase</fullName>
        <ecNumber evidence="2">3.2.1.40</ecNumber>
    </recommendedName>
</protein>
<feature type="domain" description="Alpha-L-rhamnosidase six-hairpin glycosidase" evidence="6">
    <location>
        <begin position="424"/>
        <end position="770"/>
    </location>
</feature>
<gene>
    <name evidence="8" type="ORF">OHU35_41010</name>
</gene>
<dbReference type="Proteomes" id="UP001621512">
    <property type="component" value="Chromosome"/>
</dbReference>
<evidence type="ECO:0000313" key="9">
    <source>
        <dbReference type="Proteomes" id="UP001621512"/>
    </source>
</evidence>
<evidence type="ECO:0000259" key="6">
    <source>
        <dbReference type="Pfam" id="PF17389"/>
    </source>
</evidence>
<dbReference type="Pfam" id="PF17390">
    <property type="entry name" value="Bac_rhamnosid_C"/>
    <property type="match status" value="1"/>
</dbReference>
<feature type="domain" description="Bacterial alpha-L-rhamnosidase N-terminal" evidence="5">
    <location>
        <begin position="141"/>
        <end position="309"/>
    </location>
</feature>
<dbReference type="InterPro" id="IPR013783">
    <property type="entry name" value="Ig-like_fold"/>
</dbReference>
<dbReference type="EMBL" id="CP108341">
    <property type="protein sequence ID" value="WTW32079.1"/>
    <property type="molecule type" value="Genomic_DNA"/>
</dbReference>
<dbReference type="PANTHER" id="PTHR33307:SF6">
    <property type="entry name" value="ALPHA-RHAMNOSIDASE (EUROFUNG)-RELATED"/>
    <property type="match status" value="1"/>
</dbReference>
<dbReference type="Gene3D" id="2.60.420.10">
    <property type="entry name" value="Maltose phosphorylase, domain 3"/>
    <property type="match status" value="1"/>
</dbReference>